<dbReference type="VEuPathDB" id="FungiDB:BD410DRAFT_847016"/>
<feature type="compositionally biased region" description="Polar residues" evidence="1">
    <location>
        <begin position="230"/>
        <end position="261"/>
    </location>
</feature>
<feature type="region of interest" description="Disordered" evidence="1">
    <location>
        <begin position="200"/>
        <end position="335"/>
    </location>
</feature>
<evidence type="ECO:0000313" key="3">
    <source>
        <dbReference type="Proteomes" id="UP000294933"/>
    </source>
</evidence>
<evidence type="ECO:0000313" key="2">
    <source>
        <dbReference type="EMBL" id="TDL13375.1"/>
    </source>
</evidence>
<gene>
    <name evidence="2" type="ORF">BD410DRAFT_847016</name>
</gene>
<reference evidence="2 3" key="1">
    <citation type="submission" date="2018-06" db="EMBL/GenBank/DDBJ databases">
        <title>A transcriptomic atlas of mushroom development highlights an independent origin of complex multicellularity.</title>
        <authorList>
            <consortium name="DOE Joint Genome Institute"/>
            <person name="Krizsan K."/>
            <person name="Almasi E."/>
            <person name="Merenyi Z."/>
            <person name="Sahu N."/>
            <person name="Viragh M."/>
            <person name="Koszo T."/>
            <person name="Mondo S."/>
            <person name="Kiss B."/>
            <person name="Balint B."/>
            <person name="Kues U."/>
            <person name="Barry K."/>
            <person name="Hegedus J.C."/>
            <person name="Henrissat B."/>
            <person name="Johnson J."/>
            <person name="Lipzen A."/>
            <person name="Ohm R."/>
            <person name="Nagy I."/>
            <person name="Pangilinan J."/>
            <person name="Yan J."/>
            <person name="Xiong Y."/>
            <person name="Grigoriev I.V."/>
            <person name="Hibbett D.S."/>
            <person name="Nagy L.G."/>
        </authorList>
    </citation>
    <scope>NUCLEOTIDE SEQUENCE [LARGE SCALE GENOMIC DNA]</scope>
    <source>
        <strain evidence="2 3">SZMC22713</strain>
    </source>
</reference>
<protein>
    <submittedName>
        <fullName evidence="2">Uncharacterized protein</fullName>
    </submittedName>
</protein>
<proteinExistence type="predicted"/>
<sequence length="723" mass="78750">MTSHLLATRTLPLETITSSPKTMPQSMIRDRRAFVNLYDVGSLKCLGNSRQLAAKIVDLVKFYDDVFTQIPSIVSTFASTITEWLSGEAQVSPQLLAAVTNFVKSVEGLLASVPSVPSTISEIIEESNQHTQFSSHFDLAGTSPTSTLSDPVIAYNHRHSVYQHHTPIQPLLTDDQVEGMLRRLAKDDEGIADWLAAEDRRAQEHEPSLIPRAAESRTPSQTKPLLKSALRSTRSSFDDTSLNSSPSNKDTRATTMYNTSHPRVLVEPSPLATVSPSKAPPSRRSRTTLAASTSTRSPTISTITQQFSRATDGFARTDNELESTSSRSVDASTPHAQHGHVHSCAVSATAEYPDDWSFIGFWPTDEPLAPHDEPPPSFQVRITPSTSHNSSPAPSTLIEPSPAFHPRSLPPKFPPLRRHRSLSPSRRSTSSFSTAKLPDPNFRSPTKSVQAPPSTVLDESVSRAIVDCPQLAEAQYHEVAAQTKPIMPNGVLTTTTDPQTTTIPHVQRNDVEMRALGVHDAPPASVDHVSQTTFTTPSCIVEEPSPPYDPDEDSSVTSTISAIKSMIDARREDPPAPTSCLETLCPPLSDVPPPSYSSVAADIVTKCSPRKRKRPWNEPHYPSLSARIALSAIPTPLLDDSLNSPSTNSHAVEPDPDISSSASSRSSGVRESKPRVGGYIVLAKIVKANVYEVKHWFPLAGTNLVDIEEEDGTFLRHPHHFTP</sequence>
<feature type="region of interest" description="Disordered" evidence="1">
    <location>
        <begin position="639"/>
        <end position="672"/>
    </location>
</feature>
<feature type="compositionally biased region" description="Polar residues" evidence="1">
    <location>
        <begin position="380"/>
        <end position="394"/>
    </location>
</feature>
<dbReference type="AlphaFoldDB" id="A0A4Y7PDN4"/>
<feature type="compositionally biased region" description="Polar residues" evidence="1">
    <location>
        <begin position="641"/>
        <end position="650"/>
    </location>
</feature>
<feature type="compositionally biased region" description="Polar residues" evidence="1">
    <location>
        <begin position="322"/>
        <end position="335"/>
    </location>
</feature>
<accession>A0A4Y7PDN4</accession>
<organism evidence="2 3">
    <name type="scientific">Rickenella mellea</name>
    <dbReference type="NCBI Taxonomy" id="50990"/>
    <lineage>
        <taxon>Eukaryota</taxon>
        <taxon>Fungi</taxon>
        <taxon>Dikarya</taxon>
        <taxon>Basidiomycota</taxon>
        <taxon>Agaricomycotina</taxon>
        <taxon>Agaricomycetes</taxon>
        <taxon>Hymenochaetales</taxon>
        <taxon>Rickenellaceae</taxon>
        <taxon>Rickenella</taxon>
    </lineage>
</organism>
<dbReference type="Proteomes" id="UP000294933">
    <property type="component" value="Unassembled WGS sequence"/>
</dbReference>
<dbReference type="EMBL" id="ML170673">
    <property type="protein sequence ID" value="TDL13375.1"/>
    <property type="molecule type" value="Genomic_DNA"/>
</dbReference>
<keyword evidence="3" id="KW-1185">Reference proteome</keyword>
<feature type="compositionally biased region" description="Low complexity" evidence="1">
    <location>
        <begin position="287"/>
        <end position="304"/>
    </location>
</feature>
<feature type="compositionally biased region" description="Polar residues" evidence="1">
    <location>
        <begin position="443"/>
        <end position="453"/>
    </location>
</feature>
<feature type="region of interest" description="Disordered" evidence="1">
    <location>
        <begin position="367"/>
        <end position="455"/>
    </location>
</feature>
<evidence type="ECO:0000256" key="1">
    <source>
        <dbReference type="SAM" id="MobiDB-lite"/>
    </source>
</evidence>
<feature type="compositionally biased region" description="Low complexity" evidence="1">
    <location>
        <begin position="422"/>
        <end position="434"/>
    </location>
</feature>
<dbReference type="OrthoDB" id="1716625at2759"/>
<name>A0A4Y7PDN4_9AGAM</name>